<dbReference type="Proteomes" id="UP001153678">
    <property type="component" value="Unassembled WGS sequence"/>
</dbReference>
<name>A0A9W4X983_9GLOM</name>
<dbReference type="OrthoDB" id="2349701at2759"/>
<keyword evidence="2" id="KW-1185">Reference proteome</keyword>
<evidence type="ECO:0000313" key="1">
    <source>
        <dbReference type="EMBL" id="CAI2195500.1"/>
    </source>
</evidence>
<accession>A0A9W4X983</accession>
<reference evidence="1" key="1">
    <citation type="submission" date="2022-08" db="EMBL/GenBank/DDBJ databases">
        <authorList>
            <person name="Kallberg Y."/>
            <person name="Tangrot J."/>
            <person name="Rosling A."/>
        </authorList>
    </citation>
    <scope>NUCLEOTIDE SEQUENCE</scope>
    <source>
        <strain evidence="1">Wild A</strain>
    </source>
</reference>
<sequence length="67" mass="7808">KSVVDKHLQTLKHENNKKNTNNSNYLIQKTITSLVRNILNEREIINVEVVKAFTFANIPLEKINDNF</sequence>
<evidence type="ECO:0000313" key="2">
    <source>
        <dbReference type="Proteomes" id="UP001153678"/>
    </source>
</evidence>
<dbReference type="EMBL" id="CAMKVN010012525">
    <property type="protein sequence ID" value="CAI2195500.1"/>
    <property type="molecule type" value="Genomic_DNA"/>
</dbReference>
<comment type="caution">
    <text evidence="1">The sequence shown here is derived from an EMBL/GenBank/DDBJ whole genome shotgun (WGS) entry which is preliminary data.</text>
</comment>
<gene>
    <name evidence="1" type="ORF">FWILDA_LOCUS17107</name>
</gene>
<dbReference type="AlphaFoldDB" id="A0A9W4X983"/>
<proteinExistence type="predicted"/>
<feature type="non-terminal residue" evidence="1">
    <location>
        <position position="1"/>
    </location>
</feature>
<protein>
    <submittedName>
        <fullName evidence="1">8823_t:CDS:1</fullName>
    </submittedName>
</protein>
<organism evidence="1 2">
    <name type="scientific">Funneliformis geosporum</name>
    <dbReference type="NCBI Taxonomy" id="1117311"/>
    <lineage>
        <taxon>Eukaryota</taxon>
        <taxon>Fungi</taxon>
        <taxon>Fungi incertae sedis</taxon>
        <taxon>Mucoromycota</taxon>
        <taxon>Glomeromycotina</taxon>
        <taxon>Glomeromycetes</taxon>
        <taxon>Glomerales</taxon>
        <taxon>Glomeraceae</taxon>
        <taxon>Funneliformis</taxon>
    </lineage>
</organism>